<evidence type="ECO:0000313" key="10">
    <source>
        <dbReference type="EMBL" id="MDQ0313796.1"/>
    </source>
</evidence>
<gene>
    <name evidence="9" type="primary">fur</name>
    <name evidence="10" type="ORF">J2S73_000233</name>
</gene>
<dbReference type="EMBL" id="JAUSUL010000001">
    <property type="protein sequence ID" value="MDQ0313796.1"/>
    <property type="molecule type" value="Genomic_DNA"/>
</dbReference>
<dbReference type="GO" id="GO:0000976">
    <property type="term" value="F:transcription cis-regulatory region binding"/>
    <property type="evidence" value="ECO:0007669"/>
    <property type="project" value="TreeGrafter"/>
</dbReference>
<keyword evidence="3 7" id="KW-0862">Zinc</keyword>
<dbReference type="GO" id="GO:0045892">
    <property type="term" value="P:negative regulation of DNA-templated transcription"/>
    <property type="evidence" value="ECO:0007669"/>
    <property type="project" value="TreeGrafter"/>
</dbReference>
<keyword evidence="2 9" id="KW-0678">Repressor</keyword>
<dbReference type="InterPro" id="IPR036390">
    <property type="entry name" value="WH_DNA-bd_sf"/>
</dbReference>
<keyword evidence="11" id="KW-1185">Reference proteome</keyword>
<dbReference type="Pfam" id="PF01475">
    <property type="entry name" value="FUR"/>
    <property type="match status" value="1"/>
</dbReference>
<feature type="binding site" evidence="8">
    <location>
        <position position="102"/>
    </location>
    <ligand>
        <name>Fe cation</name>
        <dbReference type="ChEBI" id="CHEBI:24875"/>
    </ligand>
</feature>
<evidence type="ECO:0000256" key="4">
    <source>
        <dbReference type="ARBA" id="ARBA00023015"/>
    </source>
</evidence>
<dbReference type="InterPro" id="IPR036388">
    <property type="entry name" value="WH-like_DNA-bd_sf"/>
</dbReference>
<dbReference type="Gene3D" id="3.30.1490.190">
    <property type="match status" value="1"/>
</dbReference>
<evidence type="ECO:0000256" key="2">
    <source>
        <dbReference type="ARBA" id="ARBA00022491"/>
    </source>
</evidence>
<dbReference type="InterPro" id="IPR043135">
    <property type="entry name" value="Fur_C"/>
</dbReference>
<keyword evidence="4 9" id="KW-0805">Transcription regulation</keyword>
<keyword evidence="8 9" id="KW-0408">Iron</keyword>
<sequence>MSGIFPDPTHDHHGCAPAAVAAAEEHCRSKGLRLSAMRRAVLEKLAESHAPLGAYDILDRLAESSGRPAPISVYRALSFLTEEGLAHRIESLNAYVACGENHGTAQPLVFLICERCRQVGEAKATDLGIKIDQVARSAGFTPQRATLEIFGICEHCSREPA</sequence>
<comment type="cofactor">
    <cofactor evidence="7">
        <name>Zn(2+)</name>
        <dbReference type="ChEBI" id="CHEBI:29105"/>
    </cofactor>
    <text evidence="7">Binds 1 zinc ion per subunit.</text>
</comment>
<feature type="binding site" evidence="7">
    <location>
        <position position="116"/>
    </location>
    <ligand>
        <name>Zn(2+)</name>
        <dbReference type="ChEBI" id="CHEBI:29105"/>
    </ligand>
</feature>
<evidence type="ECO:0000256" key="7">
    <source>
        <dbReference type="PIRSR" id="PIRSR602481-1"/>
    </source>
</evidence>
<dbReference type="AlphaFoldDB" id="A0AAE4AQ99"/>
<evidence type="ECO:0000313" key="11">
    <source>
        <dbReference type="Proteomes" id="UP001229244"/>
    </source>
</evidence>
<dbReference type="CDD" id="cd07153">
    <property type="entry name" value="Fur_like"/>
    <property type="match status" value="1"/>
</dbReference>
<name>A0AAE4AQ99_9HYPH</name>
<evidence type="ECO:0000256" key="6">
    <source>
        <dbReference type="ARBA" id="ARBA00023163"/>
    </source>
</evidence>
<evidence type="ECO:0000256" key="8">
    <source>
        <dbReference type="PIRSR" id="PIRSR602481-2"/>
    </source>
</evidence>
<dbReference type="PANTHER" id="PTHR33202">
    <property type="entry name" value="ZINC UPTAKE REGULATION PROTEIN"/>
    <property type="match status" value="1"/>
</dbReference>
<dbReference type="GO" id="GO:0003700">
    <property type="term" value="F:DNA-binding transcription factor activity"/>
    <property type="evidence" value="ECO:0007669"/>
    <property type="project" value="UniProtKB-UniRule"/>
</dbReference>
<feature type="binding site" evidence="7">
    <location>
        <position position="153"/>
    </location>
    <ligand>
        <name>Zn(2+)</name>
        <dbReference type="ChEBI" id="CHEBI:29105"/>
    </ligand>
</feature>
<keyword evidence="9" id="KW-0963">Cytoplasm</keyword>
<feature type="binding site" evidence="7">
    <location>
        <position position="156"/>
    </location>
    <ligand>
        <name>Zn(2+)</name>
        <dbReference type="ChEBI" id="CHEBI:29105"/>
    </ligand>
</feature>
<proteinExistence type="inferred from homology"/>
<organism evidence="10 11">
    <name type="scientific">Amorphus orientalis</name>
    <dbReference type="NCBI Taxonomy" id="649198"/>
    <lineage>
        <taxon>Bacteria</taxon>
        <taxon>Pseudomonadati</taxon>
        <taxon>Pseudomonadota</taxon>
        <taxon>Alphaproteobacteria</taxon>
        <taxon>Hyphomicrobiales</taxon>
        <taxon>Amorphaceae</taxon>
        <taxon>Amorphus</taxon>
    </lineage>
</organism>
<dbReference type="GO" id="GO:0005829">
    <property type="term" value="C:cytosol"/>
    <property type="evidence" value="ECO:0007669"/>
    <property type="project" value="TreeGrafter"/>
</dbReference>
<dbReference type="InterPro" id="IPR002481">
    <property type="entry name" value="FUR"/>
</dbReference>
<comment type="cofactor">
    <cofactor evidence="8">
        <name>Mn(2+)</name>
        <dbReference type="ChEBI" id="CHEBI:29035"/>
    </cofactor>
    <cofactor evidence="8">
        <name>Fe(2+)</name>
        <dbReference type="ChEBI" id="CHEBI:29033"/>
    </cofactor>
    <text evidence="8">Binds 1 Mn(2+) or Fe(2+) ion per subunit.</text>
</comment>
<keyword evidence="6 9" id="KW-0804">Transcription</keyword>
<dbReference type="PANTHER" id="PTHR33202:SF6">
    <property type="entry name" value="ZINC UPTAKE REGULATION PROTEIN"/>
    <property type="match status" value="1"/>
</dbReference>
<dbReference type="Proteomes" id="UP001229244">
    <property type="component" value="Unassembled WGS sequence"/>
</dbReference>
<dbReference type="RefSeq" id="WP_306883590.1">
    <property type="nucleotide sequence ID" value="NZ_JAUSUL010000001.1"/>
</dbReference>
<dbReference type="GO" id="GO:1900376">
    <property type="term" value="P:regulation of secondary metabolite biosynthetic process"/>
    <property type="evidence" value="ECO:0007669"/>
    <property type="project" value="TreeGrafter"/>
</dbReference>
<evidence type="ECO:0000256" key="5">
    <source>
        <dbReference type="ARBA" id="ARBA00023125"/>
    </source>
</evidence>
<evidence type="ECO:0000256" key="9">
    <source>
        <dbReference type="RuleBase" id="RU364037"/>
    </source>
</evidence>
<keyword evidence="7 9" id="KW-0479">Metal-binding</keyword>
<dbReference type="GO" id="GO:0008270">
    <property type="term" value="F:zinc ion binding"/>
    <property type="evidence" value="ECO:0007669"/>
    <property type="project" value="TreeGrafter"/>
</dbReference>
<comment type="subcellular location">
    <subcellularLocation>
        <location evidence="9">Cytoplasm</location>
    </subcellularLocation>
</comment>
<comment type="caution">
    <text evidence="10">The sequence shown here is derived from an EMBL/GenBank/DDBJ whole genome shotgun (WGS) entry which is preliminary data.</text>
</comment>
<keyword evidence="5 9" id="KW-0238">DNA-binding</keyword>
<dbReference type="SUPFAM" id="SSF46785">
    <property type="entry name" value="Winged helix' DNA-binding domain"/>
    <property type="match status" value="1"/>
</dbReference>
<evidence type="ECO:0000256" key="1">
    <source>
        <dbReference type="ARBA" id="ARBA00007957"/>
    </source>
</evidence>
<protein>
    <recommendedName>
        <fullName evidence="9">Ferric uptake regulation protein</fullName>
    </recommendedName>
</protein>
<reference evidence="10" key="1">
    <citation type="submission" date="2023-07" db="EMBL/GenBank/DDBJ databases">
        <title>Genomic Encyclopedia of Type Strains, Phase IV (KMG-IV): sequencing the most valuable type-strain genomes for metagenomic binning, comparative biology and taxonomic classification.</title>
        <authorList>
            <person name="Goeker M."/>
        </authorList>
    </citation>
    <scope>NUCLEOTIDE SEQUENCE</scope>
    <source>
        <strain evidence="10">DSM 21202</strain>
    </source>
</reference>
<accession>A0AAE4AQ99</accession>
<comment type="subunit">
    <text evidence="9">Homodimer.</text>
</comment>
<comment type="similarity">
    <text evidence="1 9">Belongs to the Fur family.</text>
</comment>
<evidence type="ECO:0000256" key="3">
    <source>
        <dbReference type="ARBA" id="ARBA00022833"/>
    </source>
</evidence>
<feature type="binding site" evidence="7">
    <location>
        <position position="113"/>
    </location>
    <ligand>
        <name>Zn(2+)</name>
        <dbReference type="ChEBI" id="CHEBI:29105"/>
    </ligand>
</feature>
<dbReference type="Gene3D" id="1.10.10.10">
    <property type="entry name" value="Winged helix-like DNA-binding domain superfamily/Winged helix DNA-binding domain"/>
    <property type="match status" value="1"/>
</dbReference>